<keyword evidence="6" id="KW-1185">Reference proteome</keyword>
<evidence type="ECO:0000313" key="7">
    <source>
        <dbReference type="Proteomes" id="UP000483820"/>
    </source>
</evidence>
<dbReference type="CTD" id="9797964"/>
<name>E3MME2_CAERE</name>
<evidence type="ECO:0000256" key="2">
    <source>
        <dbReference type="SAM" id="MobiDB-lite"/>
    </source>
</evidence>
<keyword evidence="1" id="KW-0863">Zinc-finger</keyword>
<protein>
    <recommendedName>
        <fullName evidence="3">C2H2-type domain-containing protein</fullName>
    </recommendedName>
</protein>
<reference evidence="4" key="1">
    <citation type="submission" date="2007-07" db="EMBL/GenBank/DDBJ databases">
        <title>PCAP assembly of the Caenorhabditis remanei genome.</title>
        <authorList>
            <consortium name="The Caenorhabditis remanei Sequencing Consortium"/>
            <person name="Wilson R.K."/>
        </authorList>
    </citation>
    <scope>NUCLEOTIDE SEQUENCE [LARGE SCALE GENOMIC DNA]</scope>
    <source>
        <strain evidence="4">PB4641</strain>
    </source>
</reference>
<dbReference type="InterPro" id="IPR013087">
    <property type="entry name" value="Znf_C2H2_type"/>
</dbReference>
<reference evidence="5 7" key="2">
    <citation type="submission" date="2019-12" db="EMBL/GenBank/DDBJ databases">
        <title>Chromosome-level assembly of the Caenorhabditis remanei genome.</title>
        <authorList>
            <person name="Teterina A.A."/>
            <person name="Willis J.H."/>
            <person name="Phillips P.C."/>
        </authorList>
    </citation>
    <scope>NUCLEOTIDE SEQUENCE [LARGE SCALE GENOMIC DNA]</scope>
    <source>
        <strain evidence="5 7">PX506</strain>
        <tissue evidence="5">Whole organism</tissue>
    </source>
</reference>
<dbReference type="EMBL" id="WUAV01000006">
    <property type="protein sequence ID" value="KAF1747030.1"/>
    <property type="molecule type" value="Genomic_DNA"/>
</dbReference>
<organism evidence="6">
    <name type="scientific">Caenorhabditis remanei</name>
    <name type="common">Caenorhabditis vulgaris</name>
    <dbReference type="NCBI Taxonomy" id="31234"/>
    <lineage>
        <taxon>Eukaryota</taxon>
        <taxon>Metazoa</taxon>
        <taxon>Ecdysozoa</taxon>
        <taxon>Nematoda</taxon>
        <taxon>Chromadorea</taxon>
        <taxon>Rhabditida</taxon>
        <taxon>Rhabditina</taxon>
        <taxon>Rhabditomorpha</taxon>
        <taxon>Rhabditoidea</taxon>
        <taxon>Rhabditidae</taxon>
        <taxon>Peloderinae</taxon>
        <taxon>Caenorhabditis</taxon>
    </lineage>
</organism>
<dbReference type="AlphaFoldDB" id="E3MME2"/>
<evidence type="ECO:0000313" key="6">
    <source>
        <dbReference type="Proteomes" id="UP000008281"/>
    </source>
</evidence>
<dbReference type="PROSITE" id="PS50157">
    <property type="entry name" value="ZINC_FINGER_C2H2_2"/>
    <property type="match status" value="1"/>
</dbReference>
<dbReference type="OMA" id="CDINAFI"/>
<dbReference type="FunCoup" id="E3MME2">
    <property type="interactions" value="571"/>
</dbReference>
<evidence type="ECO:0000313" key="4">
    <source>
        <dbReference type="EMBL" id="EFP05019.1"/>
    </source>
</evidence>
<dbReference type="GeneID" id="9797964"/>
<proteinExistence type="predicted"/>
<dbReference type="PANTHER" id="PTHR34850">
    <property type="entry name" value="PROTEIN CBG21297"/>
    <property type="match status" value="1"/>
</dbReference>
<dbReference type="Proteomes" id="UP000483820">
    <property type="component" value="Chromosome X"/>
</dbReference>
<feature type="region of interest" description="Disordered" evidence="2">
    <location>
        <begin position="1"/>
        <end position="22"/>
    </location>
</feature>
<evidence type="ECO:0000256" key="1">
    <source>
        <dbReference type="PROSITE-ProRule" id="PRU00042"/>
    </source>
</evidence>
<dbReference type="OrthoDB" id="5871691at2759"/>
<accession>E3MME2</accession>
<dbReference type="RefSeq" id="XP_003102632.1">
    <property type="nucleotide sequence ID" value="XM_003102584.1"/>
</dbReference>
<dbReference type="EMBL" id="DS268457">
    <property type="protein sequence ID" value="EFP05019.1"/>
    <property type="molecule type" value="Genomic_DNA"/>
</dbReference>
<evidence type="ECO:0000259" key="3">
    <source>
        <dbReference type="PROSITE" id="PS50157"/>
    </source>
</evidence>
<dbReference type="GO" id="GO:0008270">
    <property type="term" value="F:zinc ion binding"/>
    <property type="evidence" value="ECO:0007669"/>
    <property type="project" value="UniProtKB-KW"/>
</dbReference>
<keyword evidence="1" id="KW-0479">Metal-binding</keyword>
<dbReference type="eggNOG" id="ENOG502THUR">
    <property type="taxonomic scope" value="Eukaryota"/>
</dbReference>
<dbReference type="PANTHER" id="PTHR34850:SF3">
    <property type="entry name" value="C2H2-TYPE DOMAIN-CONTAINING PROTEIN-RELATED"/>
    <property type="match status" value="1"/>
</dbReference>
<keyword evidence="1" id="KW-0862">Zinc</keyword>
<dbReference type="InParanoid" id="E3MME2"/>
<gene>
    <name evidence="4" type="ORF">CRE_03278</name>
    <name evidence="5" type="ORF">GCK72_023488</name>
</gene>
<dbReference type="Proteomes" id="UP000008281">
    <property type="component" value="Unassembled WGS sequence"/>
</dbReference>
<dbReference type="HOGENOM" id="CLU_051735_0_0_1"/>
<feature type="domain" description="C2H2-type" evidence="3">
    <location>
        <begin position="70"/>
        <end position="97"/>
    </location>
</feature>
<evidence type="ECO:0000313" key="5">
    <source>
        <dbReference type="EMBL" id="KAF1747030.1"/>
    </source>
</evidence>
<dbReference type="KEGG" id="crq:GCK72_023488"/>
<sequence length="328" mass="37890">MEIVPNPEKSYGPTGHSSTIKRNHSMVAQHKTFGLKDFIFALADNHDDLQVATLTEEYEDPERHLEMVVLKCPRCNKDAENTRDLIGHLVTHESKRIQCIYAECGVVNIEVNEQLKYATNMQAKNSIFKRKIENRPYTLNVALSSPLFPFLSMRKLKIYMDQPPYATKSSANSDLIQKDLVRGDNIHPLFFDWFGIQKVYEKIKACKKLKQEKHDMRYLKSLCEEGQVIYQDLVHKNRTKEETMCLASALNLPIDFTQQQLVDAMRMMADYKADRPDSSISYNALEDEDGNAITKEQRKLISTLSSNFIFITGSKRRCTKNKSYKFDV</sequence>